<keyword evidence="2" id="KW-1185">Reference proteome</keyword>
<organism evidence="1 2">
    <name type="scientific">Marine Group I thaumarchaeote</name>
    <dbReference type="NCBI Taxonomy" id="2511932"/>
    <lineage>
        <taxon>Archaea</taxon>
        <taxon>Nitrososphaerota</taxon>
        <taxon>Marine Group I</taxon>
    </lineage>
</organism>
<dbReference type="Proteomes" id="UP000554454">
    <property type="component" value="Unassembled WGS sequence"/>
</dbReference>
<protein>
    <submittedName>
        <fullName evidence="1">Peptidase</fullName>
    </submittedName>
</protein>
<reference evidence="1 2" key="1">
    <citation type="journal article" date="2019" name="Environ. Microbiol.">
        <title>Genomics insights into ecotype formation of ammonia-oxidizing archaea in the deep ocean.</title>
        <authorList>
            <person name="Wang Y."/>
            <person name="Huang J.M."/>
            <person name="Cui G.J."/>
            <person name="Nunoura T."/>
            <person name="Takaki Y."/>
            <person name="Li W.L."/>
            <person name="Li J."/>
            <person name="Gao Z.M."/>
            <person name="Takai K."/>
            <person name="Zhang A.Q."/>
            <person name="Stepanauskas R."/>
        </authorList>
    </citation>
    <scope>NUCLEOTIDE SEQUENCE [LARGE SCALE GENOMIC DNA]</scope>
    <source>
        <strain evidence="1 2">D17</strain>
    </source>
</reference>
<evidence type="ECO:0000313" key="1">
    <source>
        <dbReference type="EMBL" id="NWJ68745.1"/>
    </source>
</evidence>
<dbReference type="AlphaFoldDB" id="A0A7K4N008"/>
<proteinExistence type="predicted"/>
<comment type="caution">
    <text evidence="1">The sequence shown here is derived from an EMBL/GenBank/DDBJ whole genome shotgun (WGS) entry which is preliminary data.</text>
</comment>
<gene>
    <name evidence="1" type="ORF">HX834_05315</name>
</gene>
<evidence type="ECO:0000313" key="2">
    <source>
        <dbReference type="Proteomes" id="UP000554454"/>
    </source>
</evidence>
<accession>A0A7K4N008</accession>
<name>A0A7K4N008_9ARCH</name>
<sequence>MRNTIFIILFSMILVSGSVLPATFAEHLSAGSGIGAGLAGVNLPGAWYAGENLKIGDYFKYKLCHESYKDCTEFWFSMWLEKEILDGPEEMFRFQVLVEDGNKVLKGHMDVGKIAPEPIGGTVSDNILRYASVYKSSIIWLSSFATADIDQPGKGPKAFSKVSWGKIANIGGEQIGAIGIETMTVPAGEYDTVVIGWKSGGITSHIYVVDEFPFPVKASTWVQVTAGIPPQEYRFSLHEYKENVSSSPFAGFTDTEEAKKDVGCITNYKLVKIFENTNTNSMVINIQYGPEKPRIGCDIEWVINFKKAFSTDLWENQVHYDILKVNLIDGQTIPIASAAEDEGYDKFFSTSGQVHRYWLMQGDPGLQKFAVIVYGTGPAYSVPNSESFGYVILDIDLQSKKPVSGSLETLIPTQTEPEISIPSWIKNNAGWWADGLIDDASFVSGIQWLISNGVITIPPTEQATESDNVIPSWIKNNAGWWSDGSIPDNAFVSGLQWLISNGIITIS</sequence>
<dbReference type="EMBL" id="JACATA010000018">
    <property type="protein sequence ID" value="NWJ68745.1"/>
    <property type="molecule type" value="Genomic_DNA"/>
</dbReference>